<comment type="caution">
    <text evidence="4">The sequence shown here is derived from an EMBL/GenBank/DDBJ whole genome shotgun (WGS) entry which is preliminary data.</text>
</comment>
<feature type="region of interest" description="Leucine repeat II (LRII)" evidence="3">
    <location>
        <begin position="304"/>
        <end position="336"/>
    </location>
</feature>
<accession>A0A8S0R2A2</accession>
<dbReference type="EMBL" id="CACTIH010002046">
    <property type="protein sequence ID" value="CAA2972292.1"/>
    <property type="molecule type" value="Genomic_DNA"/>
</dbReference>
<sequence>MMQSEKILPFWETFDIPCSNLDQSRLHDPQMDFLMWDNLDFSFSLTSPEESSIISTNSNVSTMFSDELFDLPNLSDDIFIPSPMEGLATISREQITDICGWINESDYKGNYSTLVPMYGEEYSPCFSLESSEDPVVFPMMNGSNTLPGDMEMDNETSLRHLIKAYGEATENKQQELARVIVNSIEEKSDPLGKTMERVSFYLFQLKQNQGEYLRQESLRNYRAAFKAFYQGLPYGRLAHFIANSAILEAMPDDAETIHIVDFDIEEGIQWPPVIEAISRMHKALKFTMIKSDDECSSLCWDIEETKQRLQDHATELGLNLQIDQKSVSDLASEITRTKKRGRGREWLAFNCMFRLPHMARMRQRSHAARFLQVAKEILTNYRASAGMVTLGYGETEFCSQASSSFSSFLDKLLKHYQALFESLEQSFPAHLADARTAMESLFLAPYMSSLHWFLDSEKLMENSDLQSETGLEGQKLSEESIIEAKQIVNEIENAYKVKIEGHRKHEMVLEWKGTPLVRVSTWT</sequence>
<keyword evidence="2" id="KW-0804">Transcription</keyword>
<feature type="region of interest" description="SAW" evidence="3">
    <location>
        <begin position="451"/>
        <end position="523"/>
    </location>
</feature>
<feature type="short sequence motif" description="VHIID" evidence="3">
    <location>
        <begin position="257"/>
        <end position="261"/>
    </location>
</feature>
<dbReference type="AlphaFoldDB" id="A0A8S0R2A2"/>
<evidence type="ECO:0000313" key="4">
    <source>
        <dbReference type="EMBL" id="CAA2972292.1"/>
    </source>
</evidence>
<proteinExistence type="inferred from homology"/>
<evidence type="ECO:0000256" key="3">
    <source>
        <dbReference type="PROSITE-ProRule" id="PRU01191"/>
    </source>
</evidence>
<dbReference type="Pfam" id="PF03514">
    <property type="entry name" value="GRAS"/>
    <property type="match status" value="1"/>
</dbReference>
<dbReference type="OrthoDB" id="1935022at2759"/>
<evidence type="ECO:0000313" key="5">
    <source>
        <dbReference type="Proteomes" id="UP000594638"/>
    </source>
</evidence>
<dbReference type="Gramene" id="OE9A002491T1">
    <property type="protein sequence ID" value="OE9A002491C1"/>
    <property type="gene ID" value="OE9A002491"/>
</dbReference>
<evidence type="ECO:0000256" key="1">
    <source>
        <dbReference type="ARBA" id="ARBA00023015"/>
    </source>
</evidence>
<keyword evidence="1" id="KW-0805">Transcription regulation</keyword>
<protein>
    <recommendedName>
        <fullName evidence="6">Nodulation-signaling pathway 2 protein</fullName>
    </recommendedName>
</protein>
<evidence type="ECO:0008006" key="6">
    <source>
        <dbReference type="Google" id="ProtNLM"/>
    </source>
</evidence>
<organism evidence="4 5">
    <name type="scientific">Olea europaea subsp. europaea</name>
    <dbReference type="NCBI Taxonomy" id="158383"/>
    <lineage>
        <taxon>Eukaryota</taxon>
        <taxon>Viridiplantae</taxon>
        <taxon>Streptophyta</taxon>
        <taxon>Embryophyta</taxon>
        <taxon>Tracheophyta</taxon>
        <taxon>Spermatophyta</taxon>
        <taxon>Magnoliopsida</taxon>
        <taxon>eudicotyledons</taxon>
        <taxon>Gunneridae</taxon>
        <taxon>Pentapetalae</taxon>
        <taxon>asterids</taxon>
        <taxon>lamiids</taxon>
        <taxon>Lamiales</taxon>
        <taxon>Oleaceae</taxon>
        <taxon>Oleeae</taxon>
        <taxon>Olea</taxon>
    </lineage>
</organism>
<dbReference type="PANTHER" id="PTHR31636">
    <property type="entry name" value="OSJNBA0084A10.13 PROTEIN-RELATED"/>
    <property type="match status" value="1"/>
</dbReference>
<dbReference type="InterPro" id="IPR005202">
    <property type="entry name" value="TF_GRAS"/>
</dbReference>
<reference evidence="4 5" key="1">
    <citation type="submission" date="2019-12" db="EMBL/GenBank/DDBJ databases">
        <authorList>
            <person name="Alioto T."/>
            <person name="Alioto T."/>
            <person name="Gomez Garrido J."/>
        </authorList>
    </citation>
    <scope>NUCLEOTIDE SEQUENCE [LARGE SCALE GENOMIC DNA]</scope>
</reference>
<dbReference type="PROSITE" id="PS50985">
    <property type="entry name" value="GRAS"/>
    <property type="match status" value="1"/>
</dbReference>
<comment type="similarity">
    <text evidence="3">Belongs to the GRAS family.</text>
</comment>
<gene>
    <name evidence="4" type="ORF">OLEA9_A002491</name>
</gene>
<name>A0A8S0R2A2_OLEEU</name>
<dbReference type="Proteomes" id="UP000594638">
    <property type="component" value="Unassembled WGS sequence"/>
</dbReference>
<comment type="caution">
    <text evidence="3">Lacks conserved residue(s) required for the propagation of feature annotation.</text>
</comment>
<keyword evidence="5" id="KW-1185">Reference proteome</keyword>
<evidence type="ECO:0000256" key="2">
    <source>
        <dbReference type="ARBA" id="ARBA00023163"/>
    </source>
</evidence>